<keyword evidence="4 5" id="KW-0472">Membrane</keyword>
<comment type="subcellular location">
    <subcellularLocation>
        <location evidence="1">Membrane</location>
        <topology evidence="1">Multi-pass membrane protein</topology>
    </subcellularLocation>
</comment>
<dbReference type="AlphaFoldDB" id="D4XWH1"/>
<feature type="transmembrane region" description="Helical" evidence="5">
    <location>
        <begin position="119"/>
        <end position="139"/>
    </location>
</feature>
<proteinExistence type="predicted"/>
<keyword evidence="3 5" id="KW-1133">Transmembrane helix</keyword>
<evidence type="ECO:0000256" key="3">
    <source>
        <dbReference type="ARBA" id="ARBA00022989"/>
    </source>
</evidence>
<accession>D4XWH1</accession>
<evidence type="ECO:0000256" key="5">
    <source>
        <dbReference type="SAM" id="Phobius"/>
    </source>
</evidence>
<dbReference type="EMBL" id="ADNC01000027">
    <property type="protein sequence ID" value="EFF41193.1"/>
    <property type="molecule type" value="Genomic_DNA"/>
</dbReference>
<evidence type="ECO:0000313" key="7">
    <source>
        <dbReference type="Proteomes" id="UP000004757"/>
    </source>
</evidence>
<dbReference type="GO" id="GO:0016020">
    <property type="term" value="C:membrane"/>
    <property type="evidence" value="ECO:0007669"/>
    <property type="project" value="UniProtKB-SubCell"/>
</dbReference>
<feature type="transmembrane region" description="Helical" evidence="5">
    <location>
        <begin position="14"/>
        <end position="37"/>
    </location>
</feature>
<gene>
    <name evidence="6" type="ORF">MALL_0459</name>
</gene>
<evidence type="ECO:0000256" key="2">
    <source>
        <dbReference type="ARBA" id="ARBA00022692"/>
    </source>
</evidence>
<dbReference type="Gene3D" id="1.20.1280.290">
    <property type="match status" value="1"/>
</dbReference>
<feature type="transmembrane region" description="Helical" evidence="5">
    <location>
        <begin position="49"/>
        <end position="68"/>
    </location>
</feature>
<dbReference type="Pfam" id="PF04193">
    <property type="entry name" value="PQ-loop"/>
    <property type="match status" value="1"/>
</dbReference>
<organism evidence="6 7">
    <name type="scientific">Mycoplasmopsis alligatoris A21JP2</name>
    <dbReference type="NCBI Taxonomy" id="747682"/>
    <lineage>
        <taxon>Bacteria</taxon>
        <taxon>Bacillati</taxon>
        <taxon>Mycoplasmatota</taxon>
        <taxon>Mycoplasmoidales</taxon>
        <taxon>Metamycoplasmataceae</taxon>
        <taxon>Mycoplasmopsis</taxon>
    </lineage>
</organism>
<keyword evidence="2 5" id="KW-0812">Transmembrane</keyword>
<dbReference type="Proteomes" id="UP000004757">
    <property type="component" value="Unassembled WGS sequence"/>
</dbReference>
<comment type="caution">
    <text evidence="6">The sequence shown here is derived from an EMBL/GenBank/DDBJ whole genome shotgun (WGS) entry which is preliminary data.</text>
</comment>
<dbReference type="InterPro" id="IPR006603">
    <property type="entry name" value="PQ-loop_rpt"/>
</dbReference>
<evidence type="ECO:0000256" key="4">
    <source>
        <dbReference type="ARBA" id="ARBA00023136"/>
    </source>
</evidence>
<reference evidence="6 7" key="1">
    <citation type="submission" date="2010-03" db="EMBL/GenBank/DDBJ databases">
        <authorList>
            <person name="Glass J.I."/>
            <person name="Benders G.A."/>
            <person name="Durkin A.S."/>
            <person name="Farmerie W.G."/>
            <person name="Hlavinka K."/>
            <person name="Hostetler J."/>
            <person name="Jackson J."/>
            <person name="May M.A."/>
            <person name="Miller R.H."/>
            <person name="Paralanov V."/>
            <person name="Radune D."/>
            <person name="Szczypinski B."/>
            <person name="Brown D.R."/>
        </authorList>
    </citation>
    <scope>NUCLEOTIDE SEQUENCE [LARGE SCALE GENOMIC DNA]</scope>
    <source>
        <strain evidence="6 7">A21JP2</strain>
    </source>
</reference>
<keyword evidence="7" id="KW-1185">Reference proteome</keyword>
<name>D4XWH1_9BACT</name>
<feature type="transmembrane region" description="Helical" evidence="5">
    <location>
        <begin position="80"/>
        <end position="99"/>
    </location>
</feature>
<evidence type="ECO:0008006" key="8">
    <source>
        <dbReference type="Google" id="ProtNLM"/>
    </source>
</evidence>
<evidence type="ECO:0000313" key="6">
    <source>
        <dbReference type="EMBL" id="EFF41193.1"/>
    </source>
</evidence>
<dbReference type="STRING" id="747682.MALL_0459"/>
<dbReference type="eggNOG" id="ENOG5032PIS">
    <property type="taxonomic scope" value="Bacteria"/>
</dbReference>
<protein>
    <recommendedName>
        <fullName evidence="8">PQ loop repeat protein</fullName>
    </recommendedName>
</protein>
<sequence length="154" mass="17860">MLYYFKRDFERKKLIYVAAGVLATWIISAVLVVIWVWYPTIRISSNAALVFSLIAPTFTTFAFVPQLIQSIKTKNWRGVSHWMILLFVVNNIVWNIFWISNIVINSQAQKGITDLIGALIWQTVSLIIYTYQYGATLYYNKKNLNNNENTKKVA</sequence>
<evidence type="ECO:0000256" key="1">
    <source>
        <dbReference type="ARBA" id="ARBA00004141"/>
    </source>
</evidence>